<protein>
    <recommendedName>
        <fullName evidence="3">DUF674 family protein</fullName>
    </recommendedName>
</protein>
<dbReference type="EMBL" id="JAYKXN010000004">
    <property type="protein sequence ID" value="KAK7292904.1"/>
    <property type="molecule type" value="Genomic_DNA"/>
</dbReference>
<evidence type="ECO:0000313" key="1">
    <source>
        <dbReference type="EMBL" id="KAK7292904.1"/>
    </source>
</evidence>
<dbReference type="InterPro" id="IPR007750">
    <property type="entry name" value="DUF674"/>
</dbReference>
<dbReference type="AlphaFoldDB" id="A0AAN9J745"/>
<dbReference type="Proteomes" id="UP001359559">
    <property type="component" value="Unassembled WGS sequence"/>
</dbReference>
<comment type="caution">
    <text evidence="1">The sequence shown here is derived from an EMBL/GenBank/DDBJ whole genome shotgun (WGS) entry which is preliminary data.</text>
</comment>
<name>A0AAN9J745_CLITE</name>
<evidence type="ECO:0008006" key="3">
    <source>
        <dbReference type="Google" id="ProtNLM"/>
    </source>
</evidence>
<dbReference type="PANTHER" id="PTHR33103">
    <property type="entry name" value="OS01G0153900 PROTEIN"/>
    <property type="match status" value="1"/>
</dbReference>
<accession>A0AAN9J745</accession>
<dbReference type="PANTHER" id="PTHR33103:SF102">
    <property type="entry name" value="DUF674 FAMILY PROTEIN"/>
    <property type="match status" value="1"/>
</dbReference>
<evidence type="ECO:0000313" key="2">
    <source>
        <dbReference type="Proteomes" id="UP001359559"/>
    </source>
</evidence>
<organism evidence="1 2">
    <name type="scientific">Clitoria ternatea</name>
    <name type="common">Butterfly pea</name>
    <dbReference type="NCBI Taxonomy" id="43366"/>
    <lineage>
        <taxon>Eukaryota</taxon>
        <taxon>Viridiplantae</taxon>
        <taxon>Streptophyta</taxon>
        <taxon>Embryophyta</taxon>
        <taxon>Tracheophyta</taxon>
        <taxon>Spermatophyta</taxon>
        <taxon>Magnoliopsida</taxon>
        <taxon>eudicotyledons</taxon>
        <taxon>Gunneridae</taxon>
        <taxon>Pentapetalae</taxon>
        <taxon>rosids</taxon>
        <taxon>fabids</taxon>
        <taxon>Fabales</taxon>
        <taxon>Fabaceae</taxon>
        <taxon>Papilionoideae</taxon>
        <taxon>50 kb inversion clade</taxon>
        <taxon>NPAAA clade</taxon>
        <taxon>indigoferoid/millettioid clade</taxon>
        <taxon>Phaseoleae</taxon>
        <taxon>Clitoria</taxon>
    </lineage>
</organism>
<gene>
    <name evidence="1" type="ORF">RJT34_15760</name>
</gene>
<dbReference type="Pfam" id="PF05056">
    <property type="entry name" value="DUF674"/>
    <property type="match status" value="1"/>
</dbReference>
<reference evidence="1 2" key="1">
    <citation type="submission" date="2024-01" db="EMBL/GenBank/DDBJ databases">
        <title>The genomes of 5 underutilized Papilionoideae crops provide insights into root nodulation and disease resistance.</title>
        <authorList>
            <person name="Yuan L."/>
        </authorList>
    </citation>
    <scope>NUCLEOTIDE SEQUENCE [LARGE SCALE GENOMIC DNA]</scope>
    <source>
        <strain evidence="1">LY-2023</strain>
        <tissue evidence="1">Leaf</tissue>
    </source>
</reference>
<proteinExistence type="predicted"/>
<keyword evidence="2" id="KW-1185">Reference proteome</keyword>
<sequence length="486" mass="53951">MGVIQTEEEQVSLKLLINRETNKVIFAEAGKEFVDVLFSFLTLPLGTIARLVQKQSELGPVRVGCLNTLYQSVENLDENCLWTKTCKEMLLQPRNSAEGECKSMKLNIDDTRPTEYLVCKNKHAYCTLSTFSNARCTCGDILDRPVPLKTNAGNAFEATGFVNTGSTFIITDDLVVMPNCLHTSVRELLNCGIKNRSSVQEMTVNVTKKKVLDLLKFSLLFKSVLTGLFLEKTPTLEKASFFSGDVVAEKNIGIHIKVKVVMRKSDGKILFVQGEEDFADFLFSFLTFPLGAVLRMLKGSSSVGNIDGLYKSIVYLDQCKYLISRGVKNKLVDPCLASHFNISKQMFPIHEQQSSELFYRQYPRRGLKVFHGNRYFLTNDPGDDAVCRTIKLVDPKSPTSGSSSMGYAKGPALFMVTDDLVLAPMTPISAISLLDYFKTPFSDLKEKSISLGIKEGLCILKACLISRSALTNGLAHLLTDEVNEGK</sequence>